<name>A0A0F9L626_9ZZZZ</name>
<proteinExistence type="predicted"/>
<comment type="caution">
    <text evidence="1">The sequence shown here is derived from an EMBL/GenBank/DDBJ whole genome shotgun (WGS) entry which is preliminary data.</text>
</comment>
<dbReference type="EMBL" id="LAZR01007818">
    <property type="protein sequence ID" value="KKM82721.1"/>
    <property type="molecule type" value="Genomic_DNA"/>
</dbReference>
<organism evidence="1">
    <name type="scientific">marine sediment metagenome</name>
    <dbReference type="NCBI Taxonomy" id="412755"/>
    <lineage>
        <taxon>unclassified sequences</taxon>
        <taxon>metagenomes</taxon>
        <taxon>ecological metagenomes</taxon>
    </lineage>
</organism>
<accession>A0A0F9L626</accession>
<dbReference type="AlphaFoldDB" id="A0A0F9L626"/>
<feature type="non-terminal residue" evidence="1">
    <location>
        <position position="42"/>
    </location>
</feature>
<sequence>MREAFDWGVDKYIFFGGYPGAADLIGDQKRWSNYIKNSLIET</sequence>
<protein>
    <submittedName>
        <fullName evidence="1">Uncharacterized protein</fullName>
    </submittedName>
</protein>
<gene>
    <name evidence="1" type="ORF">LCGC14_1316650</name>
</gene>
<evidence type="ECO:0000313" key="1">
    <source>
        <dbReference type="EMBL" id="KKM82721.1"/>
    </source>
</evidence>
<reference evidence="1" key="1">
    <citation type="journal article" date="2015" name="Nature">
        <title>Complex archaea that bridge the gap between prokaryotes and eukaryotes.</title>
        <authorList>
            <person name="Spang A."/>
            <person name="Saw J.H."/>
            <person name="Jorgensen S.L."/>
            <person name="Zaremba-Niedzwiedzka K."/>
            <person name="Martijn J."/>
            <person name="Lind A.E."/>
            <person name="van Eijk R."/>
            <person name="Schleper C."/>
            <person name="Guy L."/>
            <person name="Ettema T.J."/>
        </authorList>
    </citation>
    <scope>NUCLEOTIDE SEQUENCE</scope>
</reference>